<comment type="subcellular location">
    <subcellularLocation>
        <location evidence="1 10">Cell membrane</location>
        <topology evidence="1 10">Multi-pass membrane protein</topology>
    </subcellularLocation>
</comment>
<feature type="transmembrane region" description="Helical" evidence="10">
    <location>
        <begin position="331"/>
        <end position="349"/>
    </location>
</feature>
<keyword evidence="7 10" id="KW-0472">Membrane</keyword>
<evidence type="ECO:0000313" key="13">
    <source>
        <dbReference type="EMBL" id="THV37295.1"/>
    </source>
</evidence>
<dbReference type="PANTHER" id="PTHR43029:SF10">
    <property type="entry name" value="AMMONIUM TRANSPORTER MEP2"/>
    <property type="match status" value="1"/>
</dbReference>
<dbReference type="InterPro" id="IPR001905">
    <property type="entry name" value="Ammonium_transpt"/>
</dbReference>
<comment type="similarity">
    <text evidence="2 10">Belongs to the ammonia transporter channel (TC 1.A.11.2) family.</text>
</comment>
<feature type="transmembrane region" description="Helical" evidence="10">
    <location>
        <begin position="200"/>
        <end position="229"/>
    </location>
</feature>
<feature type="transmembrane region" description="Helical" evidence="10">
    <location>
        <begin position="361"/>
        <end position="382"/>
    </location>
</feature>
<name>A0A4S8Q421_9HYPH</name>
<evidence type="ECO:0000259" key="12">
    <source>
        <dbReference type="Pfam" id="PF00909"/>
    </source>
</evidence>
<dbReference type="AlphaFoldDB" id="A0A4S8Q421"/>
<dbReference type="FunFam" id="1.10.3430.10:FF:000007">
    <property type="entry name" value="Ammonium transporter"/>
    <property type="match status" value="1"/>
</dbReference>
<dbReference type="PROSITE" id="PS01219">
    <property type="entry name" value="AMMONIUM_TRANSP"/>
    <property type="match status" value="1"/>
</dbReference>
<organism evidence="13 14">
    <name type="scientific">Rhizobium rosettiformans W3</name>
    <dbReference type="NCBI Taxonomy" id="538378"/>
    <lineage>
        <taxon>Bacteria</taxon>
        <taxon>Pseudomonadati</taxon>
        <taxon>Pseudomonadota</taxon>
        <taxon>Alphaproteobacteria</taxon>
        <taxon>Hyphomicrobiales</taxon>
        <taxon>Rhizobiaceae</taxon>
        <taxon>Rhizobium/Agrobacterium group</taxon>
        <taxon>Rhizobium</taxon>
    </lineage>
</organism>
<feature type="transmembrane region" description="Helical" evidence="10">
    <location>
        <begin position="51"/>
        <end position="72"/>
    </location>
</feature>
<accession>A0A4S8Q421</accession>
<dbReference type="InterPro" id="IPR024041">
    <property type="entry name" value="NH4_transpt_AmtB-like_dom"/>
</dbReference>
<evidence type="ECO:0000256" key="7">
    <source>
        <dbReference type="ARBA" id="ARBA00023136"/>
    </source>
</evidence>
<keyword evidence="4" id="KW-1003">Cell membrane</keyword>
<dbReference type="GO" id="GO:0005886">
    <property type="term" value="C:plasma membrane"/>
    <property type="evidence" value="ECO:0007669"/>
    <property type="project" value="UniProtKB-SubCell"/>
</dbReference>
<feature type="transmembrane region" description="Helical" evidence="10">
    <location>
        <begin position="274"/>
        <end position="294"/>
    </location>
</feature>
<evidence type="ECO:0000256" key="4">
    <source>
        <dbReference type="ARBA" id="ARBA00022475"/>
    </source>
</evidence>
<keyword evidence="3 10" id="KW-0813">Transport</keyword>
<dbReference type="GO" id="GO:0008519">
    <property type="term" value="F:ammonium channel activity"/>
    <property type="evidence" value="ECO:0007669"/>
    <property type="project" value="InterPro"/>
</dbReference>
<evidence type="ECO:0000256" key="8">
    <source>
        <dbReference type="ARBA" id="ARBA00023177"/>
    </source>
</evidence>
<evidence type="ECO:0000256" key="2">
    <source>
        <dbReference type="ARBA" id="ARBA00005887"/>
    </source>
</evidence>
<evidence type="ECO:0000313" key="14">
    <source>
        <dbReference type="Proteomes" id="UP000307378"/>
    </source>
</evidence>
<keyword evidence="6 10" id="KW-1133">Transmembrane helix</keyword>
<feature type="transmembrane region" description="Helical" evidence="10">
    <location>
        <begin position="144"/>
        <end position="166"/>
    </location>
</feature>
<dbReference type="InterPro" id="IPR029020">
    <property type="entry name" value="Ammonium/urea_transptr"/>
</dbReference>
<feature type="transmembrane region" description="Helical" evidence="10">
    <location>
        <begin position="402"/>
        <end position="421"/>
    </location>
</feature>
<keyword evidence="11" id="KW-0732">Signal</keyword>
<feature type="signal peptide" evidence="11">
    <location>
        <begin position="1"/>
        <end position="28"/>
    </location>
</feature>
<dbReference type="EMBL" id="STGU01000003">
    <property type="protein sequence ID" value="THV37295.1"/>
    <property type="molecule type" value="Genomic_DNA"/>
</dbReference>
<keyword evidence="8 10" id="KW-0924">Ammonia transport</keyword>
<dbReference type="SUPFAM" id="SSF111352">
    <property type="entry name" value="Ammonium transporter"/>
    <property type="match status" value="1"/>
</dbReference>
<dbReference type="InterPro" id="IPR018047">
    <property type="entry name" value="Ammonium_transpt_CS"/>
</dbReference>
<evidence type="ECO:0000256" key="3">
    <source>
        <dbReference type="ARBA" id="ARBA00022448"/>
    </source>
</evidence>
<evidence type="ECO:0000256" key="11">
    <source>
        <dbReference type="SAM" id="SignalP"/>
    </source>
</evidence>
<evidence type="ECO:0000256" key="1">
    <source>
        <dbReference type="ARBA" id="ARBA00004651"/>
    </source>
</evidence>
<protein>
    <recommendedName>
        <fullName evidence="9 10">Ammonium transporter</fullName>
    </recommendedName>
</protein>
<feature type="transmembrane region" description="Helical" evidence="10">
    <location>
        <begin position="241"/>
        <end position="262"/>
    </location>
</feature>
<reference evidence="13 14" key="1">
    <citation type="submission" date="2019-04" db="EMBL/GenBank/DDBJ databases">
        <title>genome sequence of strain W3.</title>
        <authorList>
            <person name="Gao J."/>
            <person name="Sun J."/>
        </authorList>
    </citation>
    <scope>NUCLEOTIDE SEQUENCE [LARGE SCALE GENOMIC DNA]</scope>
    <source>
        <strain evidence="13 14">W3</strain>
    </source>
</reference>
<dbReference type="RefSeq" id="WP_113459062.1">
    <property type="nucleotide sequence ID" value="NZ_STGU01000003.1"/>
</dbReference>
<dbReference type="PRINTS" id="PR00342">
    <property type="entry name" value="RHESUSRHD"/>
</dbReference>
<evidence type="ECO:0000256" key="10">
    <source>
        <dbReference type="RuleBase" id="RU362002"/>
    </source>
</evidence>
<dbReference type="InterPro" id="IPR002229">
    <property type="entry name" value="RhesusRHD"/>
</dbReference>
<dbReference type="NCBIfam" id="TIGR00836">
    <property type="entry name" value="amt"/>
    <property type="match status" value="1"/>
</dbReference>
<feature type="transmembrane region" description="Helical" evidence="10">
    <location>
        <begin position="306"/>
        <end position="325"/>
    </location>
</feature>
<keyword evidence="5 10" id="KW-0812">Transmembrane</keyword>
<evidence type="ECO:0000256" key="5">
    <source>
        <dbReference type="ARBA" id="ARBA00022692"/>
    </source>
</evidence>
<evidence type="ECO:0000256" key="6">
    <source>
        <dbReference type="ARBA" id="ARBA00022989"/>
    </source>
</evidence>
<gene>
    <name evidence="13" type="ORF">FAA86_06795</name>
</gene>
<sequence length="453" mass="46875">MSLAKLNSNLMRLGAASAAMLAPVVAFAQEAAPAAAEAVAAAPVPNKGDTAFMFLCTILVLFMLIPGLALFYGGLVRAKNMLSVLMQCTVIGSAIMLIWVIYGYSFAFGGSESAYFGGFAKLFLSGVTPESTAATFSDAVIPEYIFMLFQMTFAAITPALIVGAFAERIKFSAAVLFCILWVTFVYFPVAHMVWDANGLIFGWGALDFAGGTVVHINAGVAGLIGAIMLGKRTGYGKDMMAPHSMTLTLVGAAMLWVGWFGFNAGSNLEASGGAMLATVNTFIATAAAVVSWCLVETFTRGKASMLGAASGMISGLVAITPAAGIAGPMGAIVMGLLVSPLCYFFVAVVKNKFGYDDTADVFGVHGVGGLFGAIATGVFASASLGGIGYAEGVTMGGQVMTQIYAVVVTLLWCGIGSIILYKLVDLIVGLRVPVEAEREGLDLASHGEAAYHS</sequence>
<evidence type="ECO:0000256" key="9">
    <source>
        <dbReference type="ARBA" id="ARBA00050025"/>
    </source>
</evidence>
<dbReference type="Gene3D" id="1.10.3430.10">
    <property type="entry name" value="Ammonium transporter AmtB like domains"/>
    <property type="match status" value="1"/>
</dbReference>
<feature type="chain" id="PRO_5020318840" description="Ammonium transporter" evidence="11">
    <location>
        <begin position="29"/>
        <end position="453"/>
    </location>
</feature>
<dbReference type="Proteomes" id="UP000307378">
    <property type="component" value="Unassembled WGS sequence"/>
</dbReference>
<feature type="transmembrane region" description="Helical" evidence="10">
    <location>
        <begin position="84"/>
        <end position="102"/>
    </location>
</feature>
<dbReference type="PANTHER" id="PTHR43029">
    <property type="entry name" value="AMMONIUM TRANSPORTER MEP2"/>
    <property type="match status" value="1"/>
</dbReference>
<comment type="caution">
    <text evidence="13">The sequence shown here is derived from an EMBL/GenBank/DDBJ whole genome shotgun (WGS) entry which is preliminary data.</text>
</comment>
<feature type="domain" description="Ammonium transporter AmtB-like" evidence="12">
    <location>
        <begin position="51"/>
        <end position="451"/>
    </location>
</feature>
<dbReference type="Pfam" id="PF00909">
    <property type="entry name" value="Ammonium_transp"/>
    <property type="match status" value="1"/>
</dbReference>
<proteinExistence type="inferred from homology"/>
<feature type="transmembrane region" description="Helical" evidence="10">
    <location>
        <begin position="173"/>
        <end position="194"/>
    </location>
</feature>